<evidence type="ECO:0000313" key="2">
    <source>
        <dbReference type="Proteomes" id="UP001230649"/>
    </source>
</evidence>
<proteinExistence type="predicted"/>
<dbReference type="EMBL" id="JASBWS010000064">
    <property type="protein sequence ID" value="KAJ9102295.1"/>
    <property type="molecule type" value="Genomic_DNA"/>
</dbReference>
<sequence length="420" mass="47402">MSAISFVDLSSGFGDARNKLQLDVRRMIELVTGSDPEVASKLKTFDRYLGDILVALPIGLLRRWRYDNASCLSAHIIVQPFHTLDVLGPIDPNKVWFFGVGAVREAYEAVPPVISGRNMKSNAATQWDALKDTYGRWSSVVEYLEGYLRKMIGEVRYGQLSEEFQDVHARLATLRVYIDLYGIELEVLVGKWNLFSEATAFLIGFIDEEFKKDPPNSNILNWSPALYAVEKEVDKVLKGRFRTNAVADAIRDACDRAALMRIDFKEIDQGFVDAWYRVRDLHGHTEIEDEHQALCKAVEDVIKIIEKEQEDQLEDANVKEWLKAWHKVTERLSQVSGEPADIYTCTVGTALSQVELKADDLDLDKNIDVKLKAAWKKVETCHMTWMRALMNADDHDGSETSNPRTSFGGTSAATFTTSGP</sequence>
<accession>A0ACC2VS92</accession>
<reference evidence="1" key="1">
    <citation type="submission" date="2023-04" db="EMBL/GenBank/DDBJ databases">
        <title>Draft Genome sequencing of Naganishia species isolated from polar environments using Oxford Nanopore Technology.</title>
        <authorList>
            <person name="Leo P."/>
            <person name="Venkateswaran K."/>
        </authorList>
    </citation>
    <scope>NUCLEOTIDE SEQUENCE</scope>
    <source>
        <strain evidence="1">MNA-CCFEE 5262</strain>
    </source>
</reference>
<keyword evidence="2" id="KW-1185">Reference proteome</keyword>
<dbReference type="Proteomes" id="UP001230649">
    <property type="component" value="Unassembled WGS sequence"/>
</dbReference>
<comment type="caution">
    <text evidence="1">The sequence shown here is derived from an EMBL/GenBank/DDBJ whole genome shotgun (WGS) entry which is preliminary data.</text>
</comment>
<gene>
    <name evidence="1" type="ORF">QFC20_004988</name>
</gene>
<evidence type="ECO:0000313" key="1">
    <source>
        <dbReference type="EMBL" id="KAJ9102295.1"/>
    </source>
</evidence>
<organism evidence="1 2">
    <name type="scientific">Naganishia adeliensis</name>
    <dbReference type="NCBI Taxonomy" id="92952"/>
    <lineage>
        <taxon>Eukaryota</taxon>
        <taxon>Fungi</taxon>
        <taxon>Dikarya</taxon>
        <taxon>Basidiomycota</taxon>
        <taxon>Agaricomycotina</taxon>
        <taxon>Tremellomycetes</taxon>
        <taxon>Filobasidiales</taxon>
        <taxon>Filobasidiaceae</taxon>
        <taxon>Naganishia</taxon>
    </lineage>
</organism>
<name>A0ACC2VS92_9TREE</name>
<protein>
    <submittedName>
        <fullName evidence="1">Uncharacterized protein</fullName>
    </submittedName>
</protein>